<dbReference type="RefSeq" id="WP_307023226.1">
    <property type="nucleotide sequence ID" value="NZ_JAUSUI010000013.1"/>
</dbReference>
<dbReference type="InterPro" id="IPR002765">
    <property type="entry name" value="UPF0145_YbjQ-like"/>
</dbReference>
<evidence type="ECO:0000313" key="3">
    <source>
        <dbReference type="EMBL" id="MDQ0305301.1"/>
    </source>
</evidence>
<evidence type="ECO:0000256" key="2">
    <source>
        <dbReference type="HAMAP-Rule" id="MF_00338"/>
    </source>
</evidence>
<dbReference type="SUPFAM" id="SSF117782">
    <property type="entry name" value="YbjQ-like"/>
    <property type="match status" value="1"/>
</dbReference>
<organism evidence="3 4">
    <name type="scientific">Ancylobacter polymorphus</name>
    <dbReference type="NCBI Taxonomy" id="223390"/>
    <lineage>
        <taxon>Bacteria</taxon>
        <taxon>Pseudomonadati</taxon>
        <taxon>Pseudomonadota</taxon>
        <taxon>Alphaproteobacteria</taxon>
        <taxon>Hyphomicrobiales</taxon>
        <taxon>Xanthobacteraceae</taxon>
        <taxon>Ancylobacter</taxon>
    </lineage>
</organism>
<gene>
    <name evidence="3" type="ORF">J2S75_004353</name>
</gene>
<dbReference type="Pfam" id="PF01906">
    <property type="entry name" value="YbjQ_1"/>
    <property type="match status" value="1"/>
</dbReference>
<sequence length="168" mass="17536">MAKCVICGESLGLFGSKDGKHDYCRDMEGRAAEIATANSERAMVAAEASAREAAAAAMLATTSVYLPDFEHFDTLGIVAGETVAGINVLKEVAVVVRDVVGGRSETLQMAMRSARESSLLEMKREALALGAEAVIGVQLTYGEAPSGRPGSMLLVVATGTAIRRRAST</sequence>
<reference evidence="3 4" key="1">
    <citation type="submission" date="2023-07" db="EMBL/GenBank/DDBJ databases">
        <title>Genomic Encyclopedia of Type Strains, Phase IV (KMG-IV): sequencing the most valuable type-strain genomes for metagenomic binning, comparative biology and taxonomic classification.</title>
        <authorList>
            <person name="Goeker M."/>
        </authorList>
    </citation>
    <scope>NUCLEOTIDE SEQUENCE [LARGE SCALE GENOMIC DNA]</scope>
    <source>
        <strain evidence="3 4">DSM 2457</strain>
    </source>
</reference>
<evidence type="ECO:0000256" key="1">
    <source>
        <dbReference type="ARBA" id="ARBA00010751"/>
    </source>
</evidence>
<accession>A0ABU0BHP5</accession>
<protein>
    <recommendedName>
        <fullName evidence="2">UPF0145 protein J2S75_004353</fullName>
    </recommendedName>
</protein>
<comment type="caution">
    <text evidence="3">The sequence shown here is derived from an EMBL/GenBank/DDBJ whole genome shotgun (WGS) entry which is preliminary data.</text>
</comment>
<dbReference type="EMBL" id="JAUSUI010000013">
    <property type="protein sequence ID" value="MDQ0305301.1"/>
    <property type="molecule type" value="Genomic_DNA"/>
</dbReference>
<dbReference type="PANTHER" id="PTHR34068">
    <property type="entry name" value="UPF0145 PROTEIN YBJQ"/>
    <property type="match status" value="1"/>
</dbReference>
<dbReference type="InterPro" id="IPR035439">
    <property type="entry name" value="UPF0145_dom_sf"/>
</dbReference>
<dbReference type="PANTHER" id="PTHR34068:SF1">
    <property type="entry name" value="UPF0145 PROTEIN YBJQ"/>
    <property type="match status" value="1"/>
</dbReference>
<name>A0ABU0BHP5_9HYPH</name>
<proteinExistence type="inferred from homology"/>
<evidence type="ECO:0000313" key="4">
    <source>
        <dbReference type="Proteomes" id="UP001224682"/>
    </source>
</evidence>
<keyword evidence="4" id="KW-1185">Reference proteome</keyword>
<dbReference type="Gene3D" id="3.30.110.70">
    <property type="entry name" value="Hypothetical protein apc22750. Chain B"/>
    <property type="match status" value="1"/>
</dbReference>
<dbReference type="Proteomes" id="UP001224682">
    <property type="component" value="Unassembled WGS sequence"/>
</dbReference>
<dbReference type="HAMAP" id="MF_00338">
    <property type="entry name" value="UPF0145"/>
    <property type="match status" value="1"/>
</dbReference>
<comment type="similarity">
    <text evidence="1 2">Belongs to the UPF0145 family.</text>
</comment>